<evidence type="ECO:0000256" key="3">
    <source>
        <dbReference type="ARBA" id="ARBA00023242"/>
    </source>
</evidence>
<evidence type="ECO:0000313" key="7">
    <source>
        <dbReference type="Proteomes" id="UP000838878"/>
    </source>
</evidence>
<name>A0A8J9YDF4_9NEOP</name>
<feature type="non-terminal residue" evidence="6">
    <location>
        <position position="290"/>
    </location>
</feature>
<comment type="similarity">
    <text evidence="2">Belongs to the SURF6 family.</text>
</comment>
<organism evidence="6 7">
    <name type="scientific">Brenthis ino</name>
    <name type="common">lesser marbled fritillary</name>
    <dbReference type="NCBI Taxonomy" id="405034"/>
    <lineage>
        <taxon>Eukaryota</taxon>
        <taxon>Metazoa</taxon>
        <taxon>Ecdysozoa</taxon>
        <taxon>Arthropoda</taxon>
        <taxon>Hexapoda</taxon>
        <taxon>Insecta</taxon>
        <taxon>Pterygota</taxon>
        <taxon>Neoptera</taxon>
        <taxon>Endopterygota</taxon>
        <taxon>Lepidoptera</taxon>
        <taxon>Glossata</taxon>
        <taxon>Ditrysia</taxon>
        <taxon>Papilionoidea</taxon>
        <taxon>Nymphalidae</taxon>
        <taxon>Heliconiinae</taxon>
        <taxon>Argynnini</taxon>
        <taxon>Brenthis</taxon>
    </lineage>
</organism>
<dbReference type="EMBL" id="OV170223">
    <property type="protein sequence ID" value="CAH0722430.1"/>
    <property type="molecule type" value="Genomic_DNA"/>
</dbReference>
<evidence type="ECO:0000313" key="6">
    <source>
        <dbReference type="EMBL" id="CAH0722430.1"/>
    </source>
</evidence>
<dbReference type="PANTHER" id="PTHR14369">
    <property type="entry name" value="SURFEIT LOCUS PROTEIN 6"/>
    <property type="match status" value="1"/>
</dbReference>
<dbReference type="InterPro" id="IPR007019">
    <property type="entry name" value="SURF6"/>
</dbReference>
<dbReference type="GO" id="GO:0042274">
    <property type="term" value="P:ribosomal small subunit biogenesis"/>
    <property type="evidence" value="ECO:0007669"/>
    <property type="project" value="TreeGrafter"/>
</dbReference>
<feature type="domain" description="Ribosomal RNA-processing protein 14/surfeit locus protein 6 C-terminal" evidence="5">
    <location>
        <begin position="99"/>
        <end position="277"/>
    </location>
</feature>
<keyword evidence="7" id="KW-1185">Reference proteome</keyword>
<protein>
    <recommendedName>
        <fullName evidence="5">Ribosomal RNA-processing protein 14/surfeit locus protein 6 C-terminal domain-containing protein</fullName>
    </recommendedName>
</protein>
<keyword evidence="3" id="KW-0539">Nucleus</keyword>
<dbReference type="Pfam" id="PF04935">
    <property type="entry name" value="SURF6"/>
    <property type="match status" value="1"/>
</dbReference>
<evidence type="ECO:0000256" key="2">
    <source>
        <dbReference type="ARBA" id="ARBA00005904"/>
    </source>
</evidence>
<dbReference type="GO" id="GO:0005730">
    <property type="term" value="C:nucleolus"/>
    <property type="evidence" value="ECO:0007669"/>
    <property type="project" value="TreeGrafter"/>
</dbReference>
<dbReference type="InterPro" id="IPR029190">
    <property type="entry name" value="Rrp14/SURF6_C"/>
</dbReference>
<comment type="subcellular location">
    <subcellularLocation>
        <location evidence="1">Nucleus</location>
    </subcellularLocation>
</comment>
<dbReference type="OrthoDB" id="444809at2759"/>
<dbReference type="PANTHER" id="PTHR14369:SF0">
    <property type="entry name" value="SURFEIT LOCUS PROTEIN 6"/>
    <property type="match status" value="1"/>
</dbReference>
<feature type="compositionally biased region" description="Basic residues" evidence="4">
    <location>
        <begin position="269"/>
        <end position="290"/>
    </location>
</feature>
<evidence type="ECO:0000259" key="5">
    <source>
        <dbReference type="Pfam" id="PF04935"/>
    </source>
</evidence>
<dbReference type="GO" id="GO:0042273">
    <property type="term" value="P:ribosomal large subunit biogenesis"/>
    <property type="evidence" value="ECO:0007669"/>
    <property type="project" value="TreeGrafter"/>
</dbReference>
<feature type="compositionally biased region" description="Basic and acidic residues" evidence="4">
    <location>
        <begin position="231"/>
        <end position="268"/>
    </location>
</feature>
<feature type="region of interest" description="Disordered" evidence="4">
    <location>
        <begin position="37"/>
        <end position="66"/>
    </location>
</feature>
<dbReference type="GO" id="GO:0003723">
    <property type="term" value="F:RNA binding"/>
    <property type="evidence" value="ECO:0007669"/>
    <property type="project" value="TreeGrafter"/>
</dbReference>
<accession>A0A8J9YDF4</accession>
<proteinExistence type="inferred from homology"/>
<dbReference type="Proteomes" id="UP000838878">
    <property type="component" value="Chromosome 3"/>
</dbReference>
<feature type="region of interest" description="Disordered" evidence="4">
    <location>
        <begin position="231"/>
        <end position="290"/>
    </location>
</feature>
<evidence type="ECO:0000256" key="1">
    <source>
        <dbReference type="ARBA" id="ARBA00004123"/>
    </source>
</evidence>
<gene>
    <name evidence="6" type="ORF">BINO364_LOCUS8389</name>
</gene>
<dbReference type="GO" id="GO:0003677">
    <property type="term" value="F:DNA binding"/>
    <property type="evidence" value="ECO:0007669"/>
    <property type="project" value="TreeGrafter"/>
</dbReference>
<reference evidence="6" key="1">
    <citation type="submission" date="2021-12" db="EMBL/GenBank/DDBJ databases">
        <authorList>
            <person name="Martin H S."/>
        </authorList>
    </citation>
    <scope>NUCLEOTIDE SEQUENCE</scope>
</reference>
<sequence length="290" mass="33887">MTVQVTNKKPIKNNQLRNELSKELSFLKNMFSAVTIPSQKKDDDDSQMDIEITNNQKSQNEKELPHRARSIVELEEKLEKIKSRNKFNLKSKLVKKSLSSKLNKKIKKKERVKLNKHKVKATLDASENDNKVKPNTNVNMAKPIFNNEGKLVFSKFDFAKLGDKDRGMKSKKDPKKILDNLQQQEEKFQKLAETDINKAKELKEKIAWTNILQKAEGEKVKDDPNLLKKSIKKMEQKKKVSKKKWENRIQSVENKKEERQKKRKENISKKKKEKKSKIVKAAVKRGRVVI</sequence>
<dbReference type="AlphaFoldDB" id="A0A8J9YDF4"/>
<evidence type="ECO:0000256" key="4">
    <source>
        <dbReference type="SAM" id="MobiDB-lite"/>
    </source>
</evidence>